<dbReference type="Gene3D" id="1.10.150.380">
    <property type="entry name" value="GatB domain, N-terminal subdomain"/>
    <property type="match status" value="1"/>
</dbReference>
<keyword evidence="10" id="KW-0496">Mitochondrion</keyword>
<dbReference type="InterPro" id="IPR004413">
    <property type="entry name" value="GatB"/>
</dbReference>
<dbReference type="InterPro" id="IPR018027">
    <property type="entry name" value="Asn/Gln_amidotransferase"/>
</dbReference>
<keyword evidence="4 10" id="KW-0547">Nucleotide-binding</keyword>
<proteinExistence type="inferred from homology"/>
<evidence type="ECO:0000256" key="3">
    <source>
        <dbReference type="ARBA" id="ARBA00022598"/>
    </source>
</evidence>
<evidence type="ECO:0000256" key="7">
    <source>
        <dbReference type="ARBA" id="ARBA00024799"/>
    </source>
</evidence>
<evidence type="ECO:0000256" key="5">
    <source>
        <dbReference type="ARBA" id="ARBA00022840"/>
    </source>
</evidence>
<dbReference type="Gene3D" id="1.10.10.410">
    <property type="match status" value="1"/>
</dbReference>
<dbReference type="RefSeq" id="XP_018325252.1">
    <property type="nucleotide sequence ID" value="XM_018469750.1"/>
</dbReference>
<dbReference type="CTD" id="5188"/>
<comment type="subunit">
    <text evidence="10">Subunit of the heterotrimeric GatCAB amidotransferase (AdT) complex, composed of A, B and C subunits.</text>
</comment>
<keyword evidence="5 10" id="KW-0067">ATP-binding</keyword>
<dbReference type="FunCoup" id="A0A1W4WXK0">
    <property type="interactions" value="1055"/>
</dbReference>
<evidence type="ECO:0000256" key="1">
    <source>
        <dbReference type="ARBA" id="ARBA00005306"/>
    </source>
</evidence>
<sequence length="525" mass="59181">MNITSPSVFKMLIKRKLFKKWQLLRCIKYCFVHTNKTKWQSVVGLEIHAQINSKSKLFSDASTDFAGYVNSNTSLFDAAIPGTLPVLNKQCVKAGVLTALALNCQINSISMFDRKHYFYSDLPAGYQITQQHLPLASSGHLEFQVFNPSIHKIPYSTKVRLKQLQLEQDSGRSLHAEDVSLVNLNRAGIPLMELVFEPDLKDGEEAAALVKELLIILKRLNTCSCKMEEGSLRVDANVSVNRVGEPIGTRTEIKNIGSIRGVASAVTYEIQRQIDTINAGGSVTNETRAWNAVHKTTVGMRDKEEKQDYRYMPEPNLPPLYVALNSLQRGCVNVEELKVTLPELPHQTRKHLMDKYGLTPVQAIILVNENDLLELFTSVKSKDTETDYCLVANIIINDFLSLVHKYEMELENVPFRGEHLGEIVELLQGRIINKNTAKLVIQEILNGSKEMPKSIIKEKNWTLMTNKELETLCNEVIEENSKIVKQYKAGKTKVFAALLGKIANKSNQRADMKKADSILKQLLKK</sequence>
<comment type="subcellular location">
    <subcellularLocation>
        <location evidence="10">Mitochondrion</location>
    </subcellularLocation>
</comment>
<keyword evidence="3 10" id="KW-0436">Ligase</keyword>
<keyword evidence="6 10" id="KW-0648">Protein biosynthesis</keyword>
<evidence type="ECO:0000256" key="6">
    <source>
        <dbReference type="ARBA" id="ARBA00022917"/>
    </source>
</evidence>
<comment type="subunit">
    <text evidence="2">Heterotrimer of A, B and C subunits.</text>
</comment>
<dbReference type="Pfam" id="PF02637">
    <property type="entry name" value="GatB_Yqey"/>
    <property type="match status" value="1"/>
</dbReference>
<evidence type="ECO:0000256" key="9">
    <source>
        <dbReference type="ARBA" id="ARBA00047913"/>
    </source>
</evidence>
<comment type="function">
    <text evidence="7">Allows the formation of correctly charged Asn-tRNA(Asn) or Gln-tRNA(Gln) through the transamidation of misacylated Asp-tRNA(Asn) or Glu-tRNA(Gln) in organisms which lack either or both of asparaginyl-tRNA or glutaminyl-tRNA synthetases. The reaction takes place in the presence of glutamine and ATP through an activated phospho-Asp-tRNA(Asn) or phospho-Glu-tRNA(Gln).</text>
</comment>
<dbReference type="NCBIfam" id="NF004014">
    <property type="entry name" value="PRK05477.1-4"/>
    <property type="match status" value="1"/>
</dbReference>
<dbReference type="InParanoid" id="A0A1W4WXK0"/>
<evidence type="ECO:0000256" key="10">
    <source>
        <dbReference type="HAMAP-Rule" id="MF_03147"/>
    </source>
</evidence>
<dbReference type="EC" id="6.3.5.-" evidence="10"/>
<dbReference type="GeneID" id="108737083"/>
<dbReference type="AlphaFoldDB" id="A0A1W4WXK0"/>
<dbReference type="PANTHER" id="PTHR11659">
    <property type="entry name" value="GLUTAMYL-TRNA GLN AMIDOTRANSFERASE SUBUNIT B MITOCHONDRIAL AND PROKARYOTIC PET112-RELATED"/>
    <property type="match status" value="1"/>
</dbReference>
<dbReference type="InterPro" id="IPR006075">
    <property type="entry name" value="Asn/Gln-tRNA_Trfase_suB/E_cat"/>
</dbReference>
<comment type="catalytic activity">
    <reaction evidence="8">
        <text>L-aspartyl-tRNA(Asn) + L-glutamine + ATP + H2O = L-asparaginyl-tRNA(Asn) + L-glutamate + ADP + phosphate + 2 H(+)</text>
        <dbReference type="Rhea" id="RHEA:14513"/>
        <dbReference type="Rhea" id="RHEA-COMP:9674"/>
        <dbReference type="Rhea" id="RHEA-COMP:9677"/>
        <dbReference type="ChEBI" id="CHEBI:15377"/>
        <dbReference type="ChEBI" id="CHEBI:15378"/>
        <dbReference type="ChEBI" id="CHEBI:29985"/>
        <dbReference type="ChEBI" id="CHEBI:30616"/>
        <dbReference type="ChEBI" id="CHEBI:43474"/>
        <dbReference type="ChEBI" id="CHEBI:58359"/>
        <dbReference type="ChEBI" id="CHEBI:78515"/>
        <dbReference type="ChEBI" id="CHEBI:78516"/>
        <dbReference type="ChEBI" id="CHEBI:456216"/>
    </reaction>
</comment>
<dbReference type="SUPFAM" id="SSF89095">
    <property type="entry name" value="GatB/YqeY motif"/>
    <property type="match status" value="1"/>
</dbReference>
<organism evidence="12 13">
    <name type="scientific">Agrilus planipennis</name>
    <name type="common">Emerald ash borer</name>
    <name type="synonym">Agrilus marcopoli</name>
    <dbReference type="NCBI Taxonomy" id="224129"/>
    <lineage>
        <taxon>Eukaryota</taxon>
        <taxon>Metazoa</taxon>
        <taxon>Ecdysozoa</taxon>
        <taxon>Arthropoda</taxon>
        <taxon>Hexapoda</taxon>
        <taxon>Insecta</taxon>
        <taxon>Pterygota</taxon>
        <taxon>Neoptera</taxon>
        <taxon>Endopterygota</taxon>
        <taxon>Coleoptera</taxon>
        <taxon>Polyphaga</taxon>
        <taxon>Elateriformia</taxon>
        <taxon>Buprestoidea</taxon>
        <taxon>Buprestidae</taxon>
        <taxon>Agrilinae</taxon>
        <taxon>Agrilus</taxon>
    </lineage>
</organism>
<feature type="domain" description="Asn/Gln amidotransferase" evidence="11">
    <location>
        <begin position="374"/>
        <end position="523"/>
    </location>
</feature>
<dbReference type="NCBIfam" id="TIGR00133">
    <property type="entry name" value="gatB"/>
    <property type="match status" value="1"/>
</dbReference>
<dbReference type="InterPro" id="IPR003789">
    <property type="entry name" value="Asn/Gln_tRNA_amidoTrase-B-like"/>
</dbReference>
<dbReference type="OrthoDB" id="1722066at2759"/>
<dbReference type="NCBIfam" id="NF004012">
    <property type="entry name" value="PRK05477.1-2"/>
    <property type="match status" value="1"/>
</dbReference>
<name>A0A1W4WXK0_AGRPL</name>
<dbReference type="HAMAP" id="MF_00121">
    <property type="entry name" value="GatB"/>
    <property type="match status" value="1"/>
</dbReference>
<dbReference type="GO" id="GO:0050567">
    <property type="term" value="F:glutaminyl-tRNA synthase (glutamine-hydrolyzing) activity"/>
    <property type="evidence" value="ECO:0007669"/>
    <property type="project" value="UniProtKB-UniRule"/>
</dbReference>
<protein>
    <recommendedName>
        <fullName evidence="10">Glutamyl-tRNA(Gln) amidotransferase subunit B, mitochondrial</fullName>
        <shortName evidence="10">Glu-AdT subunit B</shortName>
        <ecNumber evidence="10">6.3.5.-</ecNumber>
    </recommendedName>
</protein>
<evidence type="ECO:0000256" key="4">
    <source>
        <dbReference type="ARBA" id="ARBA00022741"/>
    </source>
</evidence>
<dbReference type="GO" id="GO:0005739">
    <property type="term" value="C:mitochondrion"/>
    <property type="evidence" value="ECO:0007669"/>
    <property type="project" value="UniProtKB-SubCell"/>
</dbReference>
<comment type="catalytic activity">
    <reaction evidence="9 10">
        <text>L-glutamyl-tRNA(Gln) + L-glutamine + ATP + H2O = L-glutaminyl-tRNA(Gln) + L-glutamate + ADP + phosphate + H(+)</text>
        <dbReference type="Rhea" id="RHEA:17521"/>
        <dbReference type="Rhea" id="RHEA-COMP:9681"/>
        <dbReference type="Rhea" id="RHEA-COMP:9684"/>
        <dbReference type="ChEBI" id="CHEBI:15377"/>
        <dbReference type="ChEBI" id="CHEBI:15378"/>
        <dbReference type="ChEBI" id="CHEBI:29985"/>
        <dbReference type="ChEBI" id="CHEBI:30616"/>
        <dbReference type="ChEBI" id="CHEBI:43474"/>
        <dbReference type="ChEBI" id="CHEBI:58359"/>
        <dbReference type="ChEBI" id="CHEBI:78520"/>
        <dbReference type="ChEBI" id="CHEBI:78521"/>
        <dbReference type="ChEBI" id="CHEBI:456216"/>
    </reaction>
</comment>
<dbReference type="GO" id="GO:0032543">
    <property type="term" value="P:mitochondrial translation"/>
    <property type="evidence" value="ECO:0007669"/>
    <property type="project" value="UniProtKB-UniRule"/>
</dbReference>
<dbReference type="STRING" id="224129.A0A1W4WXK0"/>
<dbReference type="InterPro" id="IPR014746">
    <property type="entry name" value="Gln_synth/guanido_kin_cat_dom"/>
</dbReference>
<dbReference type="SMART" id="SM00845">
    <property type="entry name" value="GatB_Yqey"/>
    <property type="match status" value="1"/>
</dbReference>
<comment type="function">
    <text evidence="10">Allows the formation of correctly charged Gln-tRNA(Gln) through the transamidation of misacylated Glu-tRNA(Gln) in the mitochondria. The reaction takes place in the presence of glutamine and ATP through an activated gamma-phospho-Glu-tRNA(Gln).</text>
</comment>
<evidence type="ECO:0000256" key="8">
    <source>
        <dbReference type="ARBA" id="ARBA00047380"/>
    </source>
</evidence>
<dbReference type="KEGG" id="apln:108737083"/>
<dbReference type="Pfam" id="PF02934">
    <property type="entry name" value="GatB_N"/>
    <property type="match status" value="1"/>
</dbReference>
<accession>A0A1W4WXK0</accession>
<dbReference type="InterPro" id="IPR017959">
    <property type="entry name" value="Asn/Gln-tRNA_amidoTrfase_suB/E"/>
</dbReference>
<dbReference type="GO" id="GO:0030956">
    <property type="term" value="C:glutamyl-tRNA(Gln) amidotransferase complex"/>
    <property type="evidence" value="ECO:0007669"/>
    <property type="project" value="UniProtKB-UniRule"/>
</dbReference>
<evidence type="ECO:0000256" key="2">
    <source>
        <dbReference type="ARBA" id="ARBA00011123"/>
    </source>
</evidence>
<dbReference type="Proteomes" id="UP000192223">
    <property type="component" value="Unplaced"/>
</dbReference>
<dbReference type="GO" id="GO:0005524">
    <property type="term" value="F:ATP binding"/>
    <property type="evidence" value="ECO:0007669"/>
    <property type="project" value="UniProtKB-KW"/>
</dbReference>
<gene>
    <name evidence="13" type="primary">LOC108737083</name>
</gene>
<reference evidence="13" key="1">
    <citation type="submission" date="2025-08" db="UniProtKB">
        <authorList>
            <consortium name="RefSeq"/>
        </authorList>
    </citation>
    <scope>IDENTIFICATION</scope>
    <source>
        <tissue evidence="13">Entire body</tissue>
    </source>
</reference>
<evidence type="ECO:0000313" key="12">
    <source>
        <dbReference type="Proteomes" id="UP000192223"/>
    </source>
</evidence>
<dbReference type="InterPro" id="IPR042114">
    <property type="entry name" value="GatB_C_1"/>
</dbReference>
<dbReference type="GO" id="GO:0070681">
    <property type="term" value="P:glutaminyl-tRNAGln biosynthesis via transamidation"/>
    <property type="evidence" value="ECO:0007669"/>
    <property type="project" value="UniProtKB-UniRule"/>
</dbReference>
<dbReference type="SUPFAM" id="SSF55931">
    <property type="entry name" value="Glutamine synthetase/guanido kinase"/>
    <property type="match status" value="1"/>
</dbReference>
<dbReference type="InterPro" id="IPR023168">
    <property type="entry name" value="GatB_Yqey_C_2"/>
</dbReference>
<evidence type="ECO:0000259" key="11">
    <source>
        <dbReference type="SMART" id="SM00845"/>
    </source>
</evidence>
<dbReference type="PANTHER" id="PTHR11659:SF0">
    <property type="entry name" value="GLUTAMYL-TRNA(GLN) AMIDOTRANSFERASE SUBUNIT B, MITOCHONDRIAL"/>
    <property type="match status" value="1"/>
</dbReference>
<comment type="similarity">
    <text evidence="1 10">Belongs to the GatB/GatE family. GatB subfamily.</text>
</comment>
<keyword evidence="12" id="KW-1185">Reference proteome</keyword>
<dbReference type="GO" id="GO:0050566">
    <property type="term" value="F:asparaginyl-tRNA synthase (glutamine-hydrolyzing) activity"/>
    <property type="evidence" value="ECO:0007669"/>
    <property type="project" value="RHEA"/>
</dbReference>
<evidence type="ECO:0000313" key="13">
    <source>
        <dbReference type="RefSeq" id="XP_018325252.1"/>
    </source>
</evidence>